<dbReference type="Proteomes" id="UP001152759">
    <property type="component" value="Chromosome 7"/>
</dbReference>
<keyword evidence="2" id="KW-1185">Reference proteome</keyword>
<dbReference type="PANTHER" id="PTHR21422">
    <property type="entry name" value="RAB3 GTPASE-ACTIVATING PROTEIN CATALYTIC SUBUNIT"/>
    <property type="match status" value="1"/>
</dbReference>
<organism evidence="1 2">
    <name type="scientific">Bemisia tabaci</name>
    <name type="common">Sweetpotato whitefly</name>
    <name type="synonym">Aleurodes tabaci</name>
    <dbReference type="NCBI Taxonomy" id="7038"/>
    <lineage>
        <taxon>Eukaryota</taxon>
        <taxon>Metazoa</taxon>
        <taxon>Ecdysozoa</taxon>
        <taxon>Arthropoda</taxon>
        <taxon>Hexapoda</taxon>
        <taxon>Insecta</taxon>
        <taxon>Pterygota</taxon>
        <taxon>Neoptera</taxon>
        <taxon>Paraneoptera</taxon>
        <taxon>Hemiptera</taxon>
        <taxon>Sternorrhyncha</taxon>
        <taxon>Aleyrodoidea</taxon>
        <taxon>Aleyrodidae</taxon>
        <taxon>Aleyrodinae</taxon>
        <taxon>Bemisia</taxon>
    </lineage>
</organism>
<evidence type="ECO:0008006" key="3">
    <source>
        <dbReference type="Google" id="ProtNLM"/>
    </source>
</evidence>
<evidence type="ECO:0000313" key="2">
    <source>
        <dbReference type="Proteomes" id="UP001152759"/>
    </source>
</evidence>
<dbReference type="PANTHER" id="PTHR21422:SF9">
    <property type="entry name" value="RAB3 GTPASE-ACTIVATING PROTEIN CATALYTIC SUBUNIT"/>
    <property type="match status" value="1"/>
</dbReference>
<dbReference type="GO" id="GO:0005096">
    <property type="term" value="F:GTPase activator activity"/>
    <property type="evidence" value="ECO:0007669"/>
    <property type="project" value="InterPro"/>
</dbReference>
<name>A0A9P0F7D7_BEMTA</name>
<accession>A0A9P0F7D7</accession>
<dbReference type="InterPro" id="IPR045700">
    <property type="entry name" value="Rab3GAP1"/>
</dbReference>
<sequence>MTQRKEQDITRGKCHVEYTVTRHFLKLDSTDSEDPQFTGTDSGVIKLQALEDMMSPENDFLPVVYEENVMRPHPLVRWYGLRDFITIVPPSNQPVCNEGRIKMLLSSFCIALNNSECKIPLFIQANEPWQNFYLGICEGKGIRAEYEMAHLRHIPQGCKHLTGILHVFKSKIGSPIPLNSTIISARFSYSLHNWTSFVWQIEPPDFDSSYNDAQLLSQLPFGTTFDPVRNNILRKLTGTNWGAEPHVLRTTGLALSISAAEYAAPVWRNSSHAKHVDAAVNEAARIISGCLKPTPIDKVYPLIAVAPPAIRRDVAAEIERKKQALDDRHPMSQHQVQPSRLKSRKSFIQTTAQLATTPTERRIELWMQKTPNPIVELREEGSAGFHLPKLMLYVSWPELFETSVVDSESYTDLEPLQAKDWSVSVKYYENPSCLLSDALTEFLGVCSGTRTVQELIGDIIQRNQAQALDPSIPLSVLSESKVPTFSKILKQAASTIDYARSKEGPISEELLIRILYYLFPDAENEQKHPYPESFPTICGKEDTSESSTEATWLNGFKSAPSDSLVWRLATVMCHAAHSLGGAKAVAHLWYEFTQELRFRWERCIFIPG</sequence>
<reference evidence="1" key="1">
    <citation type="submission" date="2021-12" db="EMBL/GenBank/DDBJ databases">
        <authorList>
            <person name="King R."/>
        </authorList>
    </citation>
    <scope>NUCLEOTIDE SEQUENCE</scope>
</reference>
<protein>
    <recommendedName>
        <fullName evidence="3">Rab3 GTPase-activating protein catalytic subunit</fullName>
    </recommendedName>
</protein>
<dbReference type="EMBL" id="OU963868">
    <property type="protein sequence ID" value="CAH0392775.1"/>
    <property type="molecule type" value="Genomic_DNA"/>
</dbReference>
<gene>
    <name evidence="1" type="ORF">BEMITA_LOCUS11248</name>
</gene>
<evidence type="ECO:0000313" key="1">
    <source>
        <dbReference type="EMBL" id="CAH0392775.1"/>
    </source>
</evidence>
<dbReference type="AlphaFoldDB" id="A0A9P0F7D7"/>
<proteinExistence type="predicted"/>